<keyword evidence="3" id="KW-1185">Reference proteome</keyword>
<reference evidence="2 3" key="1">
    <citation type="journal article" date="2023" name="Int. J. Syst. Evol. Microbiol.">
        <title>Arthrobacter mangrovi sp. nov., an actinobacterium isolated from the rhizosphere of a mangrove.</title>
        <authorList>
            <person name="Hamada M."/>
            <person name="Saitou S."/>
            <person name="Enomoto N."/>
            <person name="Nanri K."/>
            <person name="Hidaka K."/>
            <person name="Miura T."/>
            <person name="Tamura T."/>
        </authorList>
    </citation>
    <scope>NUCLEOTIDE SEQUENCE [LARGE SCALE GENOMIC DNA]</scope>
    <source>
        <strain evidence="2 3">NBRC 112813</strain>
    </source>
</reference>
<evidence type="ECO:0000313" key="2">
    <source>
        <dbReference type="EMBL" id="GLB67894.1"/>
    </source>
</evidence>
<proteinExistence type="predicted"/>
<protein>
    <submittedName>
        <fullName evidence="2">GlcNAc-PI de-N-acetylase</fullName>
    </submittedName>
</protein>
<gene>
    <name evidence="2" type="ORF">AHIS1636_23340</name>
</gene>
<dbReference type="Pfam" id="PF02585">
    <property type="entry name" value="PIG-L"/>
    <property type="match status" value="1"/>
</dbReference>
<dbReference type="RefSeq" id="WP_264796004.1">
    <property type="nucleotide sequence ID" value="NZ_BRVS01000009.1"/>
</dbReference>
<accession>A0ABQ5MVA0</accession>
<organism evidence="2 3">
    <name type="scientific">Arthrobacter mangrovi</name>
    <dbReference type="NCBI Taxonomy" id="2966350"/>
    <lineage>
        <taxon>Bacteria</taxon>
        <taxon>Bacillati</taxon>
        <taxon>Actinomycetota</taxon>
        <taxon>Actinomycetes</taxon>
        <taxon>Micrococcales</taxon>
        <taxon>Micrococcaceae</taxon>
        <taxon>Arthrobacter</taxon>
    </lineage>
</organism>
<dbReference type="SUPFAM" id="SSF102588">
    <property type="entry name" value="LmbE-like"/>
    <property type="match status" value="1"/>
</dbReference>
<dbReference type="Proteomes" id="UP001209654">
    <property type="component" value="Unassembled WGS sequence"/>
</dbReference>
<sequence length="204" mass="22576">MSRLILAPHADDEVLGCGGMLAKYPNDCVVAVCSIPTSIRREEAARAKAILGYREMHWLELEEAYGGRELVDEFDSVLAKHQPSELYLPYPDLHQDHIAVYEAGLRAARVSMKKDHWYVPNVFVYHVAVYTTELAPTGLKFDTFEDISGPPIVAKAKAMDAYESETAPPPSPSNGDALVTHARALGSVHRLEAAEQFATIRTIR</sequence>
<comment type="caution">
    <text evidence="2">The sequence shown here is derived from an EMBL/GenBank/DDBJ whole genome shotgun (WGS) entry which is preliminary data.</text>
</comment>
<name>A0ABQ5MVA0_9MICC</name>
<dbReference type="InterPro" id="IPR024078">
    <property type="entry name" value="LmbE-like_dom_sf"/>
</dbReference>
<dbReference type="EMBL" id="BRVS01000009">
    <property type="protein sequence ID" value="GLB67894.1"/>
    <property type="molecule type" value="Genomic_DNA"/>
</dbReference>
<evidence type="ECO:0000256" key="1">
    <source>
        <dbReference type="ARBA" id="ARBA00022833"/>
    </source>
</evidence>
<dbReference type="InterPro" id="IPR003737">
    <property type="entry name" value="GlcNAc_PI_deacetylase-related"/>
</dbReference>
<evidence type="ECO:0000313" key="3">
    <source>
        <dbReference type="Proteomes" id="UP001209654"/>
    </source>
</evidence>
<keyword evidence="1" id="KW-0862">Zinc</keyword>
<dbReference type="Gene3D" id="3.40.50.10320">
    <property type="entry name" value="LmbE-like"/>
    <property type="match status" value="1"/>
</dbReference>